<reference evidence="1" key="1">
    <citation type="submission" date="2021-06" db="EMBL/GenBank/DDBJ databases">
        <authorList>
            <person name="Kallberg Y."/>
            <person name="Tangrot J."/>
            <person name="Rosling A."/>
        </authorList>
    </citation>
    <scope>NUCLEOTIDE SEQUENCE</scope>
    <source>
        <strain evidence="1">CL356</strain>
    </source>
</reference>
<comment type="caution">
    <text evidence="1">The sequence shown here is derived from an EMBL/GenBank/DDBJ whole genome shotgun (WGS) entry which is preliminary data.</text>
</comment>
<organism evidence="1 2">
    <name type="scientific">Acaulospora colombiana</name>
    <dbReference type="NCBI Taxonomy" id="27376"/>
    <lineage>
        <taxon>Eukaryota</taxon>
        <taxon>Fungi</taxon>
        <taxon>Fungi incertae sedis</taxon>
        <taxon>Mucoromycota</taxon>
        <taxon>Glomeromycotina</taxon>
        <taxon>Glomeromycetes</taxon>
        <taxon>Diversisporales</taxon>
        <taxon>Acaulosporaceae</taxon>
        <taxon>Acaulospora</taxon>
    </lineage>
</organism>
<evidence type="ECO:0000313" key="1">
    <source>
        <dbReference type="EMBL" id="CAG8548730.1"/>
    </source>
</evidence>
<dbReference type="Proteomes" id="UP000789525">
    <property type="component" value="Unassembled WGS sequence"/>
</dbReference>
<sequence length="160" mass="19433">MALKNLRKTGLELKKVLFNTILNTENTPQDWRKEKEIILALTEYTWFGKAILKEEKAIKEMVTEEWYRKHRNSLRCRKILFFDQLLNDNKTRFLSWQQVYIRLGKQGCIPIWYRELKKLSKKLGTLQKRDMEEQILIREDKDNNPNFNNFRSNTPVYPHQ</sequence>
<protein>
    <submittedName>
        <fullName evidence="1">2533_t:CDS:1</fullName>
    </submittedName>
</protein>
<accession>A0ACA9LST0</accession>
<dbReference type="EMBL" id="CAJVPT010008135">
    <property type="protein sequence ID" value="CAG8548730.1"/>
    <property type="molecule type" value="Genomic_DNA"/>
</dbReference>
<evidence type="ECO:0000313" key="2">
    <source>
        <dbReference type="Proteomes" id="UP000789525"/>
    </source>
</evidence>
<name>A0ACA9LST0_9GLOM</name>
<keyword evidence="2" id="KW-1185">Reference proteome</keyword>
<proteinExistence type="predicted"/>
<gene>
    <name evidence="1" type="ORF">ACOLOM_LOCUS4764</name>
</gene>